<keyword evidence="2" id="KW-1185">Reference proteome</keyword>
<reference evidence="1" key="1">
    <citation type="submission" date="2021-01" db="EMBL/GenBank/DDBJ databases">
        <title>Whole genome shotgun sequence of Dactylosporangium siamense NBRC 106093.</title>
        <authorList>
            <person name="Komaki H."/>
            <person name="Tamura T."/>
        </authorList>
    </citation>
    <scope>NUCLEOTIDE SEQUENCE</scope>
    <source>
        <strain evidence="1">NBRC 106093</strain>
    </source>
</reference>
<evidence type="ECO:0000313" key="2">
    <source>
        <dbReference type="Proteomes" id="UP000660611"/>
    </source>
</evidence>
<name>A0A919PU75_9ACTN</name>
<organism evidence="1 2">
    <name type="scientific">Dactylosporangium siamense</name>
    <dbReference type="NCBI Taxonomy" id="685454"/>
    <lineage>
        <taxon>Bacteria</taxon>
        <taxon>Bacillati</taxon>
        <taxon>Actinomycetota</taxon>
        <taxon>Actinomycetes</taxon>
        <taxon>Micromonosporales</taxon>
        <taxon>Micromonosporaceae</taxon>
        <taxon>Dactylosporangium</taxon>
    </lineage>
</organism>
<accession>A0A919PU75</accession>
<dbReference type="Proteomes" id="UP000660611">
    <property type="component" value="Unassembled WGS sequence"/>
</dbReference>
<evidence type="ECO:0000313" key="1">
    <source>
        <dbReference type="EMBL" id="GIG50284.1"/>
    </source>
</evidence>
<protein>
    <submittedName>
        <fullName evidence="1">Uncharacterized protein</fullName>
    </submittedName>
</protein>
<gene>
    <name evidence="1" type="ORF">Dsi01nite_083250</name>
</gene>
<sequence length="49" mass="5720">MDRQSTLATEAANQVHDYYFGRNGLANHAADDTPSDYRVAFTWWEKDQR</sequence>
<dbReference type="EMBL" id="BONQ01000129">
    <property type="protein sequence ID" value="GIG50284.1"/>
    <property type="molecule type" value="Genomic_DNA"/>
</dbReference>
<proteinExistence type="predicted"/>
<dbReference type="RefSeq" id="WP_239136563.1">
    <property type="nucleotide sequence ID" value="NZ_BAAAVW010000027.1"/>
</dbReference>
<dbReference type="AlphaFoldDB" id="A0A919PU75"/>
<comment type="caution">
    <text evidence="1">The sequence shown here is derived from an EMBL/GenBank/DDBJ whole genome shotgun (WGS) entry which is preliminary data.</text>
</comment>